<evidence type="ECO:0000256" key="1">
    <source>
        <dbReference type="SAM" id="Coils"/>
    </source>
</evidence>
<feature type="region of interest" description="Disordered" evidence="2">
    <location>
        <begin position="1"/>
        <end position="50"/>
    </location>
</feature>
<feature type="compositionally biased region" description="Gly residues" evidence="2">
    <location>
        <begin position="40"/>
        <end position="50"/>
    </location>
</feature>
<evidence type="ECO:0000256" key="2">
    <source>
        <dbReference type="SAM" id="MobiDB-lite"/>
    </source>
</evidence>
<protein>
    <submittedName>
        <fullName evidence="3">Uncharacterized protein</fullName>
    </submittedName>
</protein>
<sequence>MSDGPTDADRRTSTGIPVPPHKATSSRIGQSPSRIPTRTGLGGPVGGGGLLATLAASSLLNKRSDQSFKAAVPGLFRGTKDDDVLAQRDNRAGMRRPSPARTGSKIPDVQQAPAQSDGPGPASSSAATKALPRASSVCRHSQLPRETRSSLLRSLSVGKGRNAAPQGERTSPAPGGSRAPPGLGVLRPASARTEKRSTFVAGSSSAVRGPSAGRQRPISAPLTGPRPVKADVTHLAQQPLVTITEAPARPTMSLLNLSALKQQAPSPPAAGSTAGLRSTSSEELGPPVPKLNLGGILAKREEEQAGQQAPQQEQASRKSASSKEEAPEHFYVYPKVNPLEKKRIDDVCKVLPKKQQTAVTDLFGKMVEARQNCEQMCFRGHRLLDQAQTEFKNRLAAKEEEKEQWRQEAEFLRQQLTAVLGAERQPDDAAGQDEEDQGGSCSLEQCNSLMCTFDSLAMLGEQAREPLPPPSEDE</sequence>
<feature type="compositionally biased region" description="Low complexity" evidence="2">
    <location>
        <begin position="110"/>
        <end position="127"/>
    </location>
</feature>
<organism evidence="3 4">
    <name type="scientific">Tetrabaena socialis</name>
    <dbReference type="NCBI Taxonomy" id="47790"/>
    <lineage>
        <taxon>Eukaryota</taxon>
        <taxon>Viridiplantae</taxon>
        <taxon>Chlorophyta</taxon>
        <taxon>core chlorophytes</taxon>
        <taxon>Chlorophyceae</taxon>
        <taxon>CS clade</taxon>
        <taxon>Chlamydomonadales</taxon>
        <taxon>Tetrabaenaceae</taxon>
        <taxon>Tetrabaena</taxon>
    </lineage>
</organism>
<name>A0A2J8A6L3_9CHLO</name>
<evidence type="ECO:0000313" key="3">
    <source>
        <dbReference type="EMBL" id="PNH08154.1"/>
    </source>
</evidence>
<comment type="caution">
    <text evidence="3">The sequence shown here is derived from an EMBL/GenBank/DDBJ whole genome shotgun (WGS) entry which is preliminary data.</text>
</comment>
<reference evidence="3 4" key="1">
    <citation type="journal article" date="2017" name="Mol. Biol. Evol.">
        <title>The 4-celled Tetrabaena socialis nuclear genome reveals the essential components for genetic control of cell number at the origin of multicellularity in the volvocine lineage.</title>
        <authorList>
            <person name="Featherston J."/>
            <person name="Arakaki Y."/>
            <person name="Hanschen E.R."/>
            <person name="Ferris P.J."/>
            <person name="Michod R.E."/>
            <person name="Olson B.J.S.C."/>
            <person name="Nozaki H."/>
            <person name="Durand P.M."/>
        </authorList>
    </citation>
    <scope>NUCLEOTIDE SEQUENCE [LARGE SCALE GENOMIC DNA]</scope>
    <source>
        <strain evidence="3 4">NIES-571</strain>
    </source>
</reference>
<feature type="region of interest" description="Disordered" evidence="2">
    <location>
        <begin position="422"/>
        <end position="441"/>
    </location>
</feature>
<feature type="region of interest" description="Disordered" evidence="2">
    <location>
        <begin position="68"/>
        <end position="227"/>
    </location>
</feature>
<feature type="region of interest" description="Disordered" evidence="2">
    <location>
        <begin position="263"/>
        <end position="329"/>
    </location>
</feature>
<feature type="compositionally biased region" description="Polar residues" evidence="2">
    <location>
        <begin position="23"/>
        <end position="36"/>
    </location>
</feature>
<feature type="compositionally biased region" description="Low complexity" evidence="2">
    <location>
        <begin position="305"/>
        <end position="319"/>
    </location>
</feature>
<feature type="coiled-coil region" evidence="1">
    <location>
        <begin position="384"/>
        <end position="415"/>
    </location>
</feature>
<dbReference type="Proteomes" id="UP000236333">
    <property type="component" value="Unassembled WGS sequence"/>
</dbReference>
<dbReference type="OrthoDB" id="552964at2759"/>
<dbReference type="EMBL" id="PGGS01000142">
    <property type="protein sequence ID" value="PNH08154.1"/>
    <property type="molecule type" value="Genomic_DNA"/>
</dbReference>
<accession>A0A2J8A6L3</accession>
<dbReference type="AlphaFoldDB" id="A0A2J8A6L3"/>
<feature type="compositionally biased region" description="Low complexity" evidence="2">
    <location>
        <begin position="171"/>
        <end position="184"/>
    </location>
</feature>
<keyword evidence="1" id="KW-0175">Coiled coil</keyword>
<feature type="compositionally biased region" description="Basic and acidic residues" evidence="2">
    <location>
        <begin position="78"/>
        <end position="92"/>
    </location>
</feature>
<evidence type="ECO:0000313" key="4">
    <source>
        <dbReference type="Proteomes" id="UP000236333"/>
    </source>
</evidence>
<proteinExistence type="predicted"/>
<keyword evidence="4" id="KW-1185">Reference proteome</keyword>
<gene>
    <name evidence="3" type="ORF">TSOC_005299</name>
</gene>